<sequence length="105" mass="11153">MDLLGRLPQQEQATGDEDQVLPGKALAEHLDDGLGELDDPGHGTEQTQAQDQRQADADAAALLLLVRGQLVGQDGDEDEVVDAQHHFHHDQGGESSPDGRVGGEL</sequence>
<feature type="region of interest" description="Disordered" evidence="1">
    <location>
        <begin position="1"/>
        <end position="54"/>
    </location>
</feature>
<name>M3TMX0_ENTH1</name>
<gene>
    <name evidence="2" type="ORF">EHI8A_243340</name>
</gene>
<organism evidence="2 3">
    <name type="scientific">Entamoeba histolytica HM-1:IMSS-B</name>
    <dbReference type="NCBI Taxonomy" id="885319"/>
    <lineage>
        <taxon>Eukaryota</taxon>
        <taxon>Amoebozoa</taxon>
        <taxon>Evosea</taxon>
        <taxon>Archamoebae</taxon>
        <taxon>Mastigamoebida</taxon>
        <taxon>Entamoebidae</taxon>
        <taxon>Entamoeba</taxon>
    </lineage>
</organism>
<evidence type="ECO:0000313" key="2">
    <source>
        <dbReference type="EMBL" id="EMH76793.1"/>
    </source>
</evidence>
<proteinExistence type="predicted"/>
<feature type="region of interest" description="Disordered" evidence="1">
    <location>
        <begin position="75"/>
        <end position="105"/>
    </location>
</feature>
<dbReference type="EMBL" id="KB610225">
    <property type="protein sequence ID" value="EMH76793.1"/>
    <property type="molecule type" value="Genomic_DNA"/>
</dbReference>
<dbReference type="Proteomes" id="UP000030781">
    <property type="component" value="Unassembled WGS sequence"/>
</dbReference>
<dbReference type="VEuPathDB" id="AmoebaDB:EHI8A_243340"/>
<protein>
    <submittedName>
        <fullName evidence="2">Uncharacterized protein</fullName>
    </submittedName>
</protein>
<dbReference type="AlphaFoldDB" id="M3TMX0"/>
<feature type="compositionally biased region" description="Basic and acidic residues" evidence="1">
    <location>
        <begin position="82"/>
        <end position="92"/>
    </location>
</feature>
<accession>M3TMX0</accession>
<reference evidence="2 3" key="1">
    <citation type="submission" date="2013-01" db="EMBL/GenBank/DDBJ databases">
        <authorList>
            <person name="Hannick L."/>
            <person name="Zafar N."/>
            <person name="Lorenzi H."/>
            <person name="Ali I.A."/>
            <person name="Petri W.P."/>
            <person name="Caler E."/>
        </authorList>
    </citation>
    <scope>NUCLEOTIDE SEQUENCE [LARGE SCALE GENOMIC DNA]</scope>
    <source>
        <strain evidence="3">HM3:IMSS-B</strain>
    </source>
</reference>
<evidence type="ECO:0000256" key="1">
    <source>
        <dbReference type="SAM" id="MobiDB-lite"/>
    </source>
</evidence>
<evidence type="ECO:0000313" key="3">
    <source>
        <dbReference type="Proteomes" id="UP000030781"/>
    </source>
</evidence>